<organism evidence="1 2">
    <name type="scientific">Salmonella enterica subsp. enterica serovar Senftenberg str. A4-543</name>
    <dbReference type="NCBI Taxonomy" id="913082"/>
    <lineage>
        <taxon>Bacteria</taxon>
        <taxon>Pseudomonadati</taxon>
        <taxon>Pseudomonadota</taxon>
        <taxon>Gammaproteobacteria</taxon>
        <taxon>Enterobacterales</taxon>
        <taxon>Enterobacteriaceae</taxon>
        <taxon>Salmonella</taxon>
    </lineage>
</organism>
<accession>G5R3Q0</accession>
<dbReference type="Proteomes" id="UP000005065">
    <property type="component" value="Unassembled WGS sequence"/>
</dbReference>
<gene>
    <name evidence="1" type="ORF">LTSESEN_4148</name>
</gene>
<proteinExistence type="predicted"/>
<comment type="caution">
    <text evidence="1">The sequence shown here is derived from an EMBL/GenBank/DDBJ whole genome shotgun (WGS) entry which is preliminary data.</text>
</comment>
<sequence length="43" mass="4757">MTGEGHQIHFQLAQVDRQFAHALGGVNVVDDTARAARRAVRTR</sequence>
<reference evidence="1 2" key="1">
    <citation type="journal article" date="2011" name="BMC Genomics">
        <title>Genome sequencing reveals diversification of virulence factor content and possible host adaptation in distinct subpopulations of Salmonella enterica.</title>
        <authorList>
            <person name="den Bakker H.C."/>
            <person name="Moreno Switt A.I."/>
            <person name="Govoni G."/>
            <person name="Cummings C.A."/>
            <person name="Ranieri M.L."/>
            <person name="Degoricija L."/>
            <person name="Hoelzer K."/>
            <person name="Rodriguez-Rivera L.D."/>
            <person name="Brown S."/>
            <person name="Bolchacova E."/>
            <person name="Furtado M.R."/>
            <person name="Wiedmann M."/>
        </authorList>
    </citation>
    <scope>NUCLEOTIDE SEQUENCE [LARGE SCALE GENOMIC DNA]</scope>
    <source>
        <strain evidence="1 2">A4-543</strain>
    </source>
</reference>
<name>G5R3Q0_SALSE</name>
<evidence type="ECO:0000313" key="2">
    <source>
        <dbReference type="Proteomes" id="UP000005065"/>
    </source>
</evidence>
<feature type="non-terminal residue" evidence="1">
    <location>
        <position position="43"/>
    </location>
</feature>
<evidence type="ECO:0000313" key="1">
    <source>
        <dbReference type="EMBL" id="EHC84439.1"/>
    </source>
</evidence>
<protein>
    <submittedName>
        <fullName evidence="1">Uncharacterized protein</fullName>
    </submittedName>
</protein>
<dbReference type="AlphaFoldDB" id="G5R3Q0"/>
<dbReference type="EMBL" id="AFCU01001364">
    <property type="protein sequence ID" value="EHC84439.1"/>
    <property type="molecule type" value="Genomic_DNA"/>
</dbReference>